<dbReference type="Gene3D" id="1.20.890.10">
    <property type="entry name" value="cAMP-dependent protein kinase regulatory subunit, dimerization-anchoring domain"/>
    <property type="match status" value="1"/>
</dbReference>
<evidence type="ECO:0000313" key="2">
    <source>
        <dbReference type="Proteomes" id="UP000001554"/>
    </source>
</evidence>
<feature type="compositionally biased region" description="Basic and acidic residues" evidence="1">
    <location>
        <begin position="48"/>
        <end position="58"/>
    </location>
</feature>
<keyword evidence="2" id="KW-1185">Reference proteome</keyword>
<dbReference type="Pfam" id="PF17824">
    <property type="entry name" value="DUF5586"/>
    <property type="match status" value="1"/>
</dbReference>
<gene>
    <name evidence="3" type="primary">LOC118403991</name>
</gene>
<feature type="region of interest" description="Disordered" evidence="1">
    <location>
        <begin position="48"/>
        <end position="140"/>
    </location>
</feature>
<evidence type="ECO:0000256" key="1">
    <source>
        <dbReference type="SAM" id="MobiDB-lite"/>
    </source>
</evidence>
<feature type="compositionally biased region" description="Basic residues" evidence="1">
    <location>
        <begin position="228"/>
        <end position="238"/>
    </location>
</feature>
<name>A0A9J7KHE5_BRAFL</name>
<reference evidence="2" key="1">
    <citation type="journal article" date="2020" name="Nat. Ecol. Evol.">
        <title>Deeply conserved synteny resolves early events in vertebrate evolution.</title>
        <authorList>
            <person name="Simakov O."/>
            <person name="Marletaz F."/>
            <person name="Yue J.X."/>
            <person name="O'Connell B."/>
            <person name="Jenkins J."/>
            <person name="Brandt A."/>
            <person name="Calef R."/>
            <person name="Tung C.H."/>
            <person name="Huang T.K."/>
            <person name="Schmutz J."/>
            <person name="Satoh N."/>
            <person name="Yu J.K."/>
            <person name="Putnam N.H."/>
            <person name="Green R.E."/>
            <person name="Rokhsar D.S."/>
        </authorList>
    </citation>
    <scope>NUCLEOTIDE SEQUENCE [LARGE SCALE GENOMIC DNA]</scope>
    <source>
        <strain evidence="2">S238N-H82</strain>
    </source>
</reference>
<sequence>MAQLKIQAYLDKHKISALFEEMMSKLIQEQPEEPLPYLSRMIDRKWEKIRPKRSRENSPARMRTAPSPSALRKSMPAGAATWAGNSEGAVAKDREYDRPWLTNAKRSRSKGRSGVEGHDNIRPEKKDKATWNPNTQKVPTGDFDELFKLTKGSKGMKGSKSVDFAMLQAQLGKDVDESLRHSQPIYYGQPRDQALREEDSLSSELKAPMSSRSGEEESSSVDLELRTVKPHQHSLQHKRQLEAIVKQKETASDSGLEEPEDDEEYEEGLELLENADDLAKEGVTNVVQSGHKISSSLRRPPTPEPQVKVTICGRCASTGLAANSERLLSEDTSVVPNGETPDSDSEVSGRGTPKAAFPPLLTDDEFESVSQVEGPRAPVWYAEESETEVSRKGAHMLTKDPRPVKGRPMFSPEPHQKPLALPAPPTSGEKQTRPTSTSALTVTLKDDLSDFGDRKTKSTRAFALPKDDSEDENGTVKSATALSLGGRSWHAPPETDAESVDFDRDRVGRVTGFREHKRRP</sequence>
<dbReference type="RefSeq" id="XP_035658777.1">
    <property type="nucleotide sequence ID" value="XM_035802884.1"/>
</dbReference>
<dbReference type="OMA" id="NTRREYT"/>
<dbReference type="PANTHER" id="PTHR32000">
    <property type="entry name" value="SIMILAR TO HYPOTHETICAL PROTEIN"/>
    <property type="match status" value="1"/>
</dbReference>
<proteinExistence type="predicted"/>
<protein>
    <submittedName>
        <fullName evidence="3">Uncharacterized protein C8orf34 homolog isoform X1</fullName>
    </submittedName>
</protein>
<feature type="compositionally biased region" description="Basic and acidic residues" evidence="1">
    <location>
        <begin position="444"/>
        <end position="456"/>
    </location>
</feature>
<dbReference type="AlphaFoldDB" id="A0A9J7KHE5"/>
<organism evidence="2 3">
    <name type="scientific">Branchiostoma floridae</name>
    <name type="common">Florida lancelet</name>
    <name type="synonym">Amphioxus</name>
    <dbReference type="NCBI Taxonomy" id="7739"/>
    <lineage>
        <taxon>Eukaryota</taxon>
        <taxon>Metazoa</taxon>
        <taxon>Chordata</taxon>
        <taxon>Cephalochordata</taxon>
        <taxon>Leptocardii</taxon>
        <taxon>Amphioxiformes</taxon>
        <taxon>Branchiostomatidae</taxon>
        <taxon>Branchiostoma</taxon>
    </lineage>
</organism>
<evidence type="ECO:0000313" key="3">
    <source>
        <dbReference type="RefSeq" id="XP_035658777.1"/>
    </source>
</evidence>
<feature type="compositionally biased region" description="Basic and acidic residues" evidence="1">
    <location>
        <begin position="501"/>
        <end position="514"/>
    </location>
</feature>
<dbReference type="OrthoDB" id="9945857at2759"/>
<feature type="region of interest" description="Disordered" evidence="1">
    <location>
        <begin position="323"/>
        <end position="520"/>
    </location>
</feature>
<dbReference type="Proteomes" id="UP000001554">
    <property type="component" value="Chromosome 17"/>
</dbReference>
<accession>A0A9J7KHE5</accession>
<dbReference type="SUPFAM" id="SSF47391">
    <property type="entry name" value="Dimerization-anchoring domain of cAMP-dependent PK regulatory subunit"/>
    <property type="match status" value="1"/>
</dbReference>
<feature type="compositionally biased region" description="Basic and acidic residues" evidence="1">
    <location>
        <begin position="239"/>
        <end position="251"/>
    </location>
</feature>
<dbReference type="GeneID" id="118403991"/>
<dbReference type="PANTHER" id="PTHR32000:SF3">
    <property type="entry name" value="RIKEN CDNA A830018L16 GENE"/>
    <property type="match status" value="1"/>
</dbReference>
<dbReference type="KEGG" id="bfo:118403991"/>
<dbReference type="CDD" id="cd22980">
    <property type="entry name" value="DD_VEST1"/>
    <property type="match status" value="1"/>
</dbReference>
<reference evidence="3" key="2">
    <citation type="submission" date="2025-08" db="UniProtKB">
        <authorList>
            <consortium name="RefSeq"/>
        </authorList>
    </citation>
    <scope>IDENTIFICATION</scope>
    <source>
        <strain evidence="3">S238N-H82</strain>
        <tissue evidence="3">Testes</tissue>
    </source>
</reference>
<feature type="compositionally biased region" description="Basic and acidic residues" evidence="1">
    <location>
        <begin position="113"/>
        <end position="129"/>
    </location>
</feature>
<dbReference type="InterPro" id="IPR040687">
    <property type="entry name" value="DUF5586"/>
</dbReference>
<feature type="compositionally biased region" description="Acidic residues" evidence="1">
    <location>
        <begin position="255"/>
        <end position="267"/>
    </location>
</feature>
<feature type="region of interest" description="Disordered" evidence="1">
    <location>
        <begin position="175"/>
        <end position="267"/>
    </location>
</feature>